<evidence type="ECO:0000256" key="4">
    <source>
        <dbReference type="ARBA" id="ARBA00022967"/>
    </source>
</evidence>
<keyword evidence="2" id="KW-0547">Nucleotide-binding</keyword>
<dbReference type="InterPro" id="IPR003593">
    <property type="entry name" value="AAA+_ATPase"/>
</dbReference>
<dbReference type="SMART" id="SM00382">
    <property type="entry name" value="AAA"/>
    <property type="match status" value="1"/>
</dbReference>
<dbReference type="InterPro" id="IPR050093">
    <property type="entry name" value="ABC_SmlMolc_Importer"/>
</dbReference>
<dbReference type="RefSeq" id="WP_076956276.1">
    <property type="nucleotide sequence ID" value="NZ_MLCO01000031.1"/>
</dbReference>
<dbReference type="SUPFAM" id="SSF52540">
    <property type="entry name" value="P-loop containing nucleoside triphosphate hydrolases"/>
    <property type="match status" value="1"/>
</dbReference>
<dbReference type="GO" id="GO:0015697">
    <property type="term" value="P:quaternary ammonium group transport"/>
    <property type="evidence" value="ECO:0007669"/>
    <property type="project" value="UniProtKB-ARBA"/>
</dbReference>
<dbReference type="InterPro" id="IPR027417">
    <property type="entry name" value="P-loop_NTPase"/>
</dbReference>
<evidence type="ECO:0000313" key="7">
    <source>
        <dbReference type="EMBL" id="ONG57052.1"/>
    </source>
</evidence>
<dbReference type="EMBL" id="MLCO01000031">
    <property type="protein sequence ID" value="ONG57052.1"/>
    <property type="molecule type" value="Genomic_DNA"/>
</dbReference>
<dbReference type="GO" id="GO:0015419">
    <property type="term" value="F:ABC-type sulfate transporter activity"/>
    <property type="evidence" value="ECO:0007669"/>
    <property type="project" value="InterPro"/>
</dbReference>
<organism evidence="7 8">
    <name type="scientific">Teichococcus deserti</name>
    <dbReference type="NCBI Taxonomy" id="1817963"/>
    <lineage>
        <taxon>Bacteria</taxon>
        <taxon>Pseudomonadati</taxon>
        <taxon>Pseudomonadota</taxon>
        <taxon>Alphaproteobacteria</taxon>
        <taxon>Acetobacterales</taxon>
        <taxon>Roseomonadaceae</taxon>
        <taxon>Roseomonas</taxon>
    </lineage>
</organism>
<sequence>MSLELRGLSRRFDNAQALRDIALQVDGGEFVALLGPSGSGKTTLLRILAGLDFPDQGEVRIDGQDMAQVPARHRRIGFVFQHYALFRHMTVFENVAFGLRVRPRASRPPEAEIAARVRRLLERMQIAELERRLPEQISGGQRQRVALARALAIEPRLLLLDEPFGALDAEVRKGLRHWLRALHVELGLTSLFVTHDQDEAMELADRVAVMQAGRIVQFDTPARILDQPANGFVAGFIGQAQRFAGRLTSQELIFEGLPLAPLPRALLLGEAAAGAGQGPAEAFVRTHEWQATPGPGNAVLRSARAAGGRVQAVFAVGPALIEAEIPPGLLEPGETCQLDPLTARVFLADTPFATG</sequence>
<dbReference type="Proteomes" id="UP000188879">
    <property type="component" value="Unassembled WGS sequence"/>
</dbReference>
<dbReference type="PROSITE" id="PS50893">
    <property type="entry name" value="ABC_TRANSPORTER_2"/>
    <property type="match status" value="1"/>
</dbReference>
<dbReference type="PANTHER" id="PTHR42781">
    <property type="entry name" value="SPERMIDINE/PUTRESCINE IMPORT ATP-BINDING PROTEIN POTA"/>
    <property type="match status" value="1"/>
</dbReference>
<comment type="caution">
    <text evidence="7">The sequence shown here is derived from an EMBL/GenBank/DDBJ whole genome shotgun (WGS) entry which is preliminary data.</text>
</comment>
<evidence type="ECO:0000256" key="3">
    <source>
        <dbReference type="ARBA" id="ARBA00022840"/>
    </source>
</evidence>
<name>A0A1V2H6S6_9PROT</name>
<feature type="domain" description="ABC transporter" evidence="6">
    <location>
        <begin position="3"/>
        <end position="237"/>
    </location>
</feature>
<reference evidence="7 8" key="1">
    <citation type="submission" date="2016-10" db="EMBL/GenBank/DDBJ databases">
        <title>Draft Genome sequence of Roseomonas sp. strain M3.</title>
        <authorList>
            <person name="Subhash Y."/>
            <person name="Lee S."/>
        </authorList>
    </citation>
    <scope>NUCLEOTIDE SEQUENCE [LARGE SCALE GENOMIC DNA]</scope>
    <source>
        <strain evidence="7 8">M3</strain>
    </source>
</reference>
<dbReference type="Pfam" id="PF00005">
    <property type="entry name" value="ABC_tran"/>
    <property type="match status" value="1"/>
</dbReference>
<evidence type="ECO:0000256" key="5">
    <source>
        <dbReference type="ARBA" id="ARBA00023032"/>
    </source>
</evidence>
<keyword evidence="8" id="KW-1185">Reference proteome</keyword>
<dbReference type="GO" id="GO:0016887">
    <property type="term" value="F:ATP hydrolysis activity"/>
    <property type="evidence" value="ECO:0007669"/>
    <property type="project" value="InterPro"/>
</dbReference>
<dbReference type="Gene3D" id="3.40.50.300">
    <property type="entry name" value="P-loop containing nucleotide triphosphate hydrolases"/>
    <property type="match status" value="1"/>
</dbReference>
<keyword evidence="5" id="KW-0764">Sulfate transport</keyword>
<dbReference type="InterPro" id="IPR003439">
    <property type="entry name" value="ABC_transporter-like_ATP-bd"/>
</dbReference>
<dbReference type="PANTHER" id="PTHR42781:SF4">
    <property type="entry name" value="SPERMIDINE_PUTRESCINE IMPORT ATP-BINDING PROTEIN POTA"/>
    <property type="match status" value="1"/>
</dbReference>
<evidence type="ECO:0000313" key="8">
    <source>
        <dbReference type="Proteomes" id="UP000188879"/>
    </source>
</evidence>
<keyword evidence="3 7" id="KW-0067">ATP-binding</keyword>
<dbReference type="InterPro" id="IPR005666">
    <property type="entry name" value="Sulph_transpt1"/>
</dbReference>
<proteinExistence type="predicted"/>
<evidence type="ECO:0000256" key="2">
    <source>
        <dbReference type="ARBA" id="ARBA00022741"/>
    </source>
</evidence>
<gene>
    <name evidence="7" type="ORF">BKE38_04975</name>
</gene>
<protein>
    <submittedName>
        <fullName evidence="7">Sulfate ABC transporter ATP-binding protein</fullName>
    </submittedName>
</protein>
<dbReference type="GO" id="GO:0005524">
    <property type="term" value="F:ATP binding"/>
    <property type="evidence" value="ECO:0007669"/>
    <property type="project" value="UniProtKB-KW"/>
</dbReference>
<evidence type="ECO:0000256" key="1">
    <source>
        <dbReference type="ARBA" id="ARBA00022448"/>
    </source>
</evidence>
<accession>A0A1V2H6S6</accession>
<keyword evidence="4" id="KW-1278">Translocase</keyword>
<dbReference type="AlphaFoldDB" id="A0A1V2H6S6"/>
<dbReference type="NCBIfam" id="TIGR00968">
    <property type="entry name" value="3a0106s01"/>
    <property type="match status" value="1"/>
</dbReference>
<evidence type="ECO:0000259" key="6">
    <source>
        <dbReference type="PROSITE" id="PS50893"/>
    </source>
</evidence>
<dbReference type="OrthoDB" id="9802264at2"/>
<dbReference type="GO" id="GO:0043190">
    <property type="term" value="C:ATP-binding cassette (ABC) transporter complex"/>
    <property type="evidence" value="ECO:0007669"/>
    <property type="project" value="InterPro"/>
</dbReference>
<keyword evidence="1" id="KW-0813">Transport</keyword>
<dbReference type="PROSITE" id="PS00211">
    <property type="entry name" value="ABC_TRANSPORTER_1"/>
    <property type="match status" value="1"/>
</dbReference>
<dbReference type="InterPro" id="IPR017871">
    <property type="entry name" value="ABC_transporter-like_CS"/>
</dbReference>
<dbReference type="FunFam" id="3.40.50.300:FF:000425">
    <property type="entry name" value="Probable ABC transporter, ATP-binding subunit"/>
    <property type="match status" value="1"/>
</dbReference>